<accession>A0A9P3HDD6</accession>
<dbReference type="AlphaFoldDB" id="A0A9P3HDD6"/>
<sequence>MDLLQRAQFLLQECNDIISSLEAWRACNSTLEVDGLQKMTSTLLAEQKFLEKVAATPAEEIKAVQITSTNVPYLKSLVWALIQSRNPVAINKSFTYSLDPYTVIEPSEKFKAFNPPVQQQQQQQARNKHQQSRNGNATETTQTTTKGKRSVMKLTTSKPLSTALKNEQWFQVKVDVVADHGMSWLRINAGSSWSLIHEFAGMEDFSDEEEYEDEDEDEDNEESGSGSEQCEDDVDTDTQLSSQGRPLSRGKPVHVSKDTHADMVLLTRSLVLAADQNRLHYRHRPEVSLRFASVLPEDDNYDALKDMIEKSVKIGKKAQSRKSGKIHDFPVPVIFGPLAPEPITSKGQDQNSNEDGNESVEKNEGDSANSTISTEFLQSTASVVATTSIDQRFSPFSIPMVVDDMNLFSKTLNLDITTLMALSSFLCHTIRPDPKLFKSPPLILQAQQENDHPLLPLLSKVFEGRERLVMTRVAATRFMSILKIIGGPEEQWRGAVMLHDPLSEECECLDETKQEDKKRQIRERWVRGSDWAREYGLFDQGPPHIEIVEDSLDEDDIFEEVANEGNIKDDEDDKSDEDSENGSASGSSSALDVDDMSAKPSSGTTSTMRMRQRKELNMTELHAKIFLSGYERQQTTITANMVGFRTVTRDGLLPKDISVWFHSPRSLAEAKLPSGYVVKGGELHSLK</sequence>
<feature type="compositionally biased region" description="Polar residues" evidence="1">
    <location>
        <begin position="345"/>
        <end position="354"/>
    </location>
</feature>
<feature type="region of interest" description="Disordered" evidence="1">
    <location>
        <begin position="121"/>
        <end position="156"/>
    </location>
</feature>
<feature type="compositionally biased region" description="Low complexity" evidence="1">
    <location>
        <begin position="581"/>
        <end position="590"/>
    </location>
</feature>
<feature type="compositionally biased region" description="Acidic residues" evidence="1">
    <location>
        <begin position="569"/>
        <end position="580"/>
    </location>
</feature>
<feature type="region of interest" description="Disordered" evidence="1">
    <location>
        <begin position="205"/>
        <end position="255"/>
    </location>
</feature>
<feature type="region of interest" description="Disordered" evidence="1">
    <location>
        <begin position="562"/>
        <end position="609"/>
    </location>
</feature>
<evidence type="ECO:0000256" key="1">
    <source>
        <dbReference type="SAM" id="MobiDB-lite"/>
    </source>
</evidence>
<feature type="compositionally biased region" description="Acidic residues" evidence="1">
    <location>
        <begin position="205"/>
        <end position="222"/>
    </location>
</feature>
<reference evidence="3" key="2">
    <citation type="journal article" date="2022" name="Microbiol. Resour. Announc.">
        <title>Whole-Genome Sequence of Entomortierella parvispora E1425, a Mucoromycotan Fungus Associated with Burkholderiaceae-Related Endosymbiotic Bacteria.</title>
        <authorList>
            <person name="Herlambang A."/>
            <person name="Guo Y."/>
            <person name="Takashima Y."/>
            <person name="Narisawa K."/>
            <person name="Ohta H."/>
            <person name="Nishizawa T."/>
        </authorList>
    </citation>
    <scope>NUCLEOTIDE SEQUENCE</scope>
    <source>
        <strain evidence="3">E1425</strain>
    </source>
</reference>
<dbReference type="OrthoDB" id="441890at2759"/>
<feature type="domain" description="DUF1308" evidence="2">
    <location>
        <begin position="412"/>
        <end position="517"/>
    </location>
</feature>
<gene>
    <name evidence="3" type="ORF">EMPS_06935</name>
</gene>
<dbReference type="Pfam" id="PF07000">
    <property type="entry name" value="DUF1308"/>
    <property type="match status" value="1"/>
</dbReference>
<protein>
    <recommendedName>
        <fullName evidence="2">DUF1308 domain-containing protein</fullName>
    </recommendedName>
</protein>
<evidence type="ECO:0000313" key="3">
    <source>
        <dbReference type="EMBL" id="GJJ74577.1"/>
    </source>
</evidence>
<dbReference type="EMBL" id="BQFW01000009">
    <property type="protein sequence ID" value="GJJ74577.1"/>
    <property type="molecule type" value="Genomic_DNA"/>
</dbReference>
<feature type="region of interest" description="Disordered" evidence="1">
    <location>
        <begin position="340"/>
        <end position="369"/>
    </location>
</feature>
<organism evidence="3 4">
    <name type="scientific">Entomortierella parvispora</name>
    <dbReference type="NCBI Taxonomy" id="205924"/>
    <lineage>
        <taxon>Eukaryota</taxon>
        <taxon>Fungi</taxon>
        <taxon>Fungi incertae sedis</taxon>
        <taxon>Mucoromycota</taxon>
        <taxon>Mortierellomycotina</taxon>
        <taxon>Mortierellomycetes</taxon>
        <taxon>Mortierellales</taxon>
        <taxon>Mortierellaceae</taxon>
        <taxon>Entomortierella</taxon>
    </lineage>
</organism>
<name>A0A9P3HDD6_9FUNG</name>
<evidence type="ECO:0000259" key="2">
    <source>
        <dbReference type="Pfam" id="PF07000"/>
    </source>
</evidence>
<dbReference type="InterPro" id="IPR010733">
    <property type="entry name" value="DUF1308"/>
</dbReference>
<feature type="compositionally biased region" description="Polar residues" evidence="1">
    <location>
        <begin position="599"/>
        <end position="609"/>
    </location>
</feature>
<reference evidence="3" key="1">
    <citation type="submission" date="2021-11" db="EMBL/GenBank/DDBJ databases">
        <authorList>
            <person name="Herlambang A."/>
            <person name="Guo Y."/>
            <person name="Takashima Y."/>
            <person name="Nishizawa T."/>
        </authorList>
    </citation>
    <scope>NUCLEOTIDE SEQUENCE</scope>
    <source>
        <strain evidence="3">E1425</strain>
    </source>
</reference>
<dbReference type="PANTHER" id="PTHR13379:SF0">
    <property type="entry name" value="UPF0415 PROTEIN C7ORF25"/>
    <property type="match status" value="1"/>
</dbReference>
<dbReference type="Proteomes" id="UP000827284">
    <property type="component" value="Unassembled WGS sequence"/>
</dbReference>
<comment type="caution">
    <text evidence="3">The sequence shown here is derived from an EMBL/GenBank/DDBJ whole genome shotgun (WGS) entry which is preliminary data.</text>
</comment>
<proteinExistence type="predicted"/>
<keyword evidence="4" id="KW-1185">Reference proteome</keyword>
<evidence type="ECO:0000313" key="4">
    <source>
        <dbReference type="Proteomes" id="UP000827284"/>
    </source>
</evidence>
<dbReference type="PANTHER" id="PTHR13379">
    <property type="entry name" value="UNCHARACTERIZED DUF1308"/>
    <property type="match status" value="1"/>
</dbReference>